<protein>
    <submittedName>
        <fullName evidence="2">Uncharacterized protein</fullName>
    </submittedName>
</protein>
<feature type="region of interest" description="Disordered" evidence="1">
    <location>
        <begin position="225"/>
        <end position="257"/>
    </location>
</feature>
<evidence type="ECO:0000313" key="3">
    <source>
        <dbReference type="Proteomes" id="UP000017118"/>
    </source>
</evidence>
<dbReference type="GeneID" id="55475525"/>
<reference evidence="2 3" key="1">
    <citation type="journal article" date="2013" name="Genome Announc.">
        <title>Complete Genome Sequence of the Solvent Producer Clostridium saccharobutylicum NCP262 (DSM 13864).</title>
        <authorList>
            <person name="Poehlein A."/>
            <person name="Hartwich K."/>
            <person name="Krabben P."/>
            <person name="Ehrenreich A."/>
            <person name="Liebl W."/>
            <person name="Durre P."/>
            <person name="Gottschalk G."/>
            <person name="Daniel R."/>
        </authorList>
    </citation>
    <scope>NUCLEOTIDE SEQUENCE [LARGE SCALE GENOMIC DNA]</scope>
    <source>
        <strain evidence="2">DSM 13864</strain>
    </source>
</reference>
<dbReference type="HOGENOM" id="CLU_920421_0_0_9"/>
<name>U5MXG0_CLOSA</name>
<sequence length="302" mass="33214">MVSAVVGAVAAVATAVSSMGNAFSSVAEAVIGAAAAISNACEDFAEDAEELIEEEFKLLVGAFIAEFGSFKLGSESDDYDNSNTGIIAAILSTSNWFGYDHYLVQQYILTNRPNEFKDSINLQGEIFIPNGGRYGVDGRADVVDTGTGEIWEIKSIITRNYEESIGSDASQEQLQRYIDNYPTGNAYNGKFITQFSFPKDDKTDIVVASDIDKPGMLYYWERNRKHEQDQEQEQGETSTANEKESSSSQISEDSYDYPTDHSKDFWERMKVATGLSGAALVTYIIISEGSRLFPPRNLVPVP</sequence>
<keyword evidence="3" id="KW-1185">Reference proteome</keyword>
<proteinExistence type="predicted"/>
<dbReference type="Proteomes" id="UP000017118">
    <property type="component" value="Chromosome"/>
</dbReference>
<organism evidence="2 3">
    <name type="scientific">Clostridium saccharobutylicum DSM 13864</name>
    <dbReference type="NCBI Taxonomy" id="1345695"/>
    <lineage>
        <taxon>Bacteria</taxon>
        <taxon>Bacillati</taxon>
        <taxon>Bacillota</taxon>
        <taxon>Clostridia</taxon>
        <taxon>Eubacteriales</taxon>
        <taxon>Clostridiaceae</taxon>
        <taxon>Clostridium</taxon>
    </lineage>
</organism>
<dbReference type="OrthoDB" id="1899157at2"/>
<dbReference type="EMBL" id="CP006721">
    <property type="protein sequence ID" value="AGX44142.1"/>
    <property type="molecule type" value="Genomic_DNA"/>
</dbReference>
<gene>
    <name evidence="2" type="ORF">CLSA_c31760</name>
</gene>
<dbReference type="AlphaFoldDB" id="U5MXG0"/>
<dbReference type="KEGG" id="csb:CLSA_c31760"/>
<accession>U5MXG0</accession>
<dbReference type="RefSeq" id="WP_022747285.1">
    <property type="nucleotide sequence ID" value="NC_022571.1"/>
</dbReference>
<evidence type="ECO:0000256" key="1">
    <source>
        <dbReference type="SAM" id="MobiDB-lite"/>
    </source>
</evidence>
<dbReference type="PATRIC" id="fig|1345695.10.peg.4454"/>
<evidence type="ECO:0000313" key="2">
    <source>
        <dbReference type="EMBL" id="AGX44142.1"/>
    </source>
</evidence>